<accession>A0AA86U750</accession>
<organism evidence="1">
    <name type="scientific">Hexamita inflata</name>
    <dbReference type="NCBI Taxonomy" id="28002"/>
    <lineage>
        <taxon>Eukaryota</taxon>
        <taxon>Metamonada</taxon>
        <taxon>Diplomonadida</taxon>
        <taxon>Hexamitidae</taxon>
        <taxon>Hexamitinae</taxon>
        <taxon>Hexamita</taxon>
    </lineage>
</organism>
<evidence type="ECO:0000313" key="2">
    <source>
        <dbReference type="EMBL" id="CAL6073037.1"/>
    </source>
</evidence>
<reference evidence="2 3" key="2">
    <citation type="submission" date="2024-07" db="EMBL/GenBank/DDBJ databases">
        <authorList>
            <person name="Akdeniz Z."/>
        </authorList>
    </citation>
    <scope>NUCLEOTIDE SEQUENCE [LARGE SCALE GENOMIC DNA]</scope>
</reference>
<evidence type="ECO:0000313" key="1">
    <source>
        <dbReference type="EMBL" id="CAI9945415.1"/>
    </source>
</evidence>
<proteinExistence type="predicted"/>
<dbReference type="EMBL" id="CATOUU010000745">
    <property type="protein sequence ID" value="CAI9945415.1"/>
    <property type="molecule type" value="Genomic_DNA"/>
</dbReference>
<reference evidence="1" key="1">
    <citation type="submission" date="2023-06" db="EMBL/GenBank/DDBJ databases">
        <authorList>
            <person name="Kurt Z."/>
        </authorList>
    </citation>
    <scope>NUCLEOTIDE SEQUENCE</scope>
</reference>
<evidence type="ECO:0000313" key="3">
    <source>
        <dbReference type="Proteomes" id="UP001642409"/>
    </source>
</evidence>
<protein>
    <submittedName>
        <fullName evidence="2">Hypothetical_protein</fullName>
    </submittedName>
</protein>
<dbReference type="AlphaFoldDB" id="A0AA86U750"/>
<keyword evidence="3" id="KW-1185">Reference proteome</keyword>
<sequence>MKNHYHNIPTRERYYLSSNISQWQQGQISFCQQLNYKVEQINLNYNQQLVFRTSSHLEPAWRTCPIMSEDNICAMDTIFALRAVHPQSAYKLNVVAVRTTQRLELEHRKSKVYLRRFKTLLPRELNTDLSDKVILCFTNQPTSSSVHGRAFFGYQPESGKSSGNEQYGTPLRENTLCSQTQVASQVFRTSSHLLYCGGVFNHVISEQMASRIFVSAKQLCLTW</sequence>
<dbReference type="Proteomes" id="UP001642409">
    <property type="component" value="Unassembled WGS sequence"/>
</dbReference>
<gene>
    <name evidence="1" type="ORF">HINF_LOCUS33060</name>
    <name evidence="2" type="ORF">HINF_LOCUS55909</name>
</gene>
<name>A0AA86U750_9EUKA</name>
<dbReference type="EMBL" id="CAXDID020000299">
    <property type="protein sequence ID" value="CAL6073037.1"/>
    <property type="molecule type" value="Genomic_DNA"/>
</dbReference>
<comment type="caution">
    <text evidence="1">The sequence shown here is derived from an EMBL/GenBank/DDBJ whole genome shotgun (WGS) entry which is preliminary data.</text>
</comment>